<organism evidence="4 5">
    <name type="scientific">Peronospora belbahrii</name>
    <dbReference type="NCBI Taxonomy" id="622444"/>
    <lineage>
        <taxon>Eukaryota</taxon>
        <taxon>Sar</taxon>
        <taxon>Stramenopiles</taxon>
        <taxon>Oomycota</taxon>
        <taxon>Peronosporomycetes</taxon>
        <taxon>Peronosporales</taxon>
        <taxon>Peronosporaceae</taxon>
        <taxon>Peronospora</taxon>
    </lineage>
</organism>
<sequence>MHAPLTLQLVMIVTLVTISSTGAFTFKESKVAGDSNSEKVGPANVLVESKELAKAGSEVAAIPAPVNNSVQQTDEASVPAVEESLVPLTPTGDHVGVNGTRDSLTIAEPAPAATGATDETVKHTTDTLIDASATPEPTIPTSNETEGFENSGDVTVLPNNPTDEATTKSSTTAQTEPPVKDSSHSSIPPTGKRPCPPLPQPKTPCPPLPQPKTPCPPLPQPKTPCPPLPQPKTPCPPLPRPKETAGSIDESMQEQQGSDKTKVKASTAAGGIVFGHALIVVSTIITYLLL</sequence>
<evidence type="ECO:0000256" key="1">
    <source>
        <dbReference type="SAM" id="MobiDB-lite"/>
    </source>
</evidence>
<proteinExistence type="predicted"/>
<feature type="compositionally biased region" description="Pro residues" evidence="1">
    <location>
        <begin position="194"/>
        <end position="239"/>
    </location>
</feature>
<evidence type="ECO:0000313" key="5">
    <source>
        <dbReference type="Proteomes" id="UP001158986"/>
    </source>
</evidence>
<feature type="transmembrane region" description="Helical" evidence="2">
    <location>
        <begin position="268"/>
        <end position="289"/>
    </location>
</feature>
<feature type="chain" id="PRO_5045673850" evidence="3">
    <location>
        <begin position="24"/>
        <end position="290"/>
    </location>
</feature>
<keyword evidence="2" id="KW-1133">Transmembrane helix</keyword>
<reference evidence="4 5" key="1">
    <citation type="submission" date="2021-11" db="EMBL/GenBank/DDBJ databases">
        <authorList>
            <person name="Islam A."/>
            <person name="Islam S."/>
            <person name="Flora M.S."/>
            <person name="Rahman M."/>
            <person name="Ziaur R.M."/>
            <person name="Epstein J.H."/>
            <person name="Hassan M."/>
            <person name="Klassen M."/>
            <person name="Woodard K."/>
            <person name="Webb A."/>
            <person name="Webby R.J."/>
            <person name="El Zowalaty M.E."/>
        </authorList>
    </citation>
    <scope>NUCLEOTIDE SEQUENCE [LARGE SCALE GENOMIC DNA]</scope>
    <source>
        <strain evidence="4">Pbs1</strain>
    </source>
</reference>
<comment type="caution">
    <text evidence="4">The sequence shown here is derived from an EMBL/GenBank/DDBJ whole genome shotgun (WGS) entry which is preliminary data.</text>
</comment>
<evidence type="ECO:0000256" key="2">
    <source>
        <dbReference type="SAM" id="Phobius"/>
    </source>
</evidence>
<feature type="region of interest" description="Disordered" evidence="1">
    <location>
        <begin position="129"/>
        <end position="262"/>
    </location>
</feature>
<feature type="compositionally biased region" description="Polar residues" evidence="1">
    <location>
        <begin position="157"/>
        <end position="175"/>
    </location>
</feature>
<dbReference type="EMBL" id="CAKLCB010000394">
    <property type="protein sequence ID" value="CAH0522689.1"/>
    <property type="molecule type" value="Genomic_DNA"/>
</dbReference>
<evidence type="ECO:0000256" key="3">
    <source>
        <dbReference type="SAM" id="SignalP"/>
    </source>
</evidence>
<name>A0ABN8DCC4_9STRA</name>
<keyword evidence="5" id="KW-1185">Reference proteome</keyword>
<evidence type="ECO:0000313" key="4">
    <source>
        <dbReference type="EMBL" id="CAH0522689.1"/>
    </source>
</evidence>
<keyword evidence="2" id="KW-0812">Transmembrane</keyword>
<accession>A0ABN8DCC4</accession>
<dbReference type="Proteomes" id="UP001158986">
    <property type="component" value="Unassembled WGS sequence"/>
</dbReference>
<keyword evidence="3" id="KW-0732">Signal</keyword>
<gene>
    <name evidence="4" type="ORF">PBS001_LOCUS9114</name>
</gene>
<keyword evidence="2" id="KW-0472">Membrane</keyword>
<feature type="signal peptide" evidence="3">
    <location>
        <begin position="1"/>
        <end position="23"/>
    </location>
</feature>
<protein>
    <submittedName>
        <fullName evidence="4">Uncharacterized protein</fullName>
    </submittedName>
</protein>